<evidence type="ECO:0000313" key="6">
    <source>
        <dbReference type="Proteomes" id="UP001057375"/>
    </source>
</evidence>
<evidence type="ECO:0000256" key="2">
    <source>
        <dbReference type="ARBA" id="ARBA00029447"/>
    </source>
</evidence>
<dbReference type="Gene3D" id="1.10.287.950">
    <property type="entry name" value="Methyl-accepting chemotaxis protein"/>
    <property type="match status" value="1"/>
</dbReference>
<comment type="caution">
    <text evidence="5">The sequence shown here is derived from an EMBL/GenBank/DDBJ whole genome shotgun (WGS) entry which is preliminary data.</text>
</comment>
<dbReference type="PRINTS" id="PR00260">
    <property type="entry name" value="CHEMTRNSDUCR"/>
</dbReference>
<dbReference type="SUPFAM" id="SSF58104">
    <property type="entry name" value="Methyl-accepting chemotaxis protein (MCP) signaling domain"/>
    <property type="match status" value="1"/>
</dbReference>
<comment type="similarity">
    <text evidence="2">Belongs to the methyl-accepting chemotaxis (MCP) protein family.</text>
</comment>
<evidence type="ECO:0000259" key="4">
    <source>
        <dbReference type="PROSITE" id="PS50111"/>
    </source>
</evidence>
<evidence type="ECO:0000256" key="3">
    <source>
        <dbReference type="PROSITE-ProRule" id="PRU00284"/>
    </source>
</evidence>
<keyword evidence="1 3" id="KW-0807">Transducer</keyword>
<feature type="non-terminal residue" evidence="5">
    <location>
        <position position="1"/>
    </location>
</feature>
<accession>A0ABQ5KHU7</accession>
<dbReference type="PANTHER" id="PTHR32089:SF112">
    <property type="entry name" value="LYSOZYME-LIKE PROTEIN-RELATED"/>
    <property type="match status" value="1"/>
</dbReference>
<dbReference type="PROSITE" id="PS50111">
    <property type="entry name" value="CHEMOTAXIS_TRANSDUC_2"/>
    <property type="match status" value="1"/>
</dbReference>
<dbReference type="InterPro" id="IPR004090">
    <property type="entry name" value="Chemotax_Me-accpt_rcpt"/>
</dbReference>
<dbReference type="EMBL" id="BQXS01009913">
    <property type="protein sequence ID" value="GKT32093.1"/>
    <property type="molecule type" value="Genomic_DNA"/>
</dbReference>
<feature type="non-terminal residue" evidence="5">
    <location>
        <position position="225"/>
    </location>
</feature>
<dbReference type="PANTHER" id="PTHR32089">
    <property type="entry name" value="METHYL-ACCEPTING CHEMOTAXIS PROTEIN MCPB"/>
    <property type="match status" value="1"/>
</dbReference>
<dbReference type="InterPro" id="IPR004089">
    <property type="entry name" value="MCPsignal_dom"/>
</dbReference>
<gene>
    <name evidence="5" type="ORF">ADUPG1_006334</name>
</gene>
<feature type="domain" description="Methyl-accepting transducer" evidence="4">
    <location>
        <begin position="1"/>
        <end position="225"/>
    </location>
</feature>
<evidence type="ECO:0000256" key="1">
    <source>
        <dbReference type="ARBA" id="ARBA00023224"/>
    </source>
</evidence>
<reference evidence="5" key="1">
    <citation type="submission" date="2022-03" db="EMBL/GenBank/DDBJ databases">
        <title>Draft genome sequence of Aduncisulcus paluster, a free-living microaerophilic Fornicata.</title>
        <authorList>
            <person name="Yuyama I."/>
            <person name="Kume K."/>
            <person name="Tamura T."/>
            <person name="Inagaki Y."/>
            <person name="Hashimoto T."/>
        </authorList>
    </citation>
    <scope>NUCLEOTIDE SEQUENCE</scope>
    <source>
        <strain evidence="5">NY0171</strain>
    </source>
</reference>
<name>A0ABQ5KHU7_9EUKA</name>
<keyword evidence="6" id="KW-1185">Reference proteome</keyword>
<dbReference type="Pfam" id="PF00015">
    <property type="entry name" value="MCPsignal"/>
    <property type="match status" value="1"/>
</dbReference>
<dbReference type="SMART" id="SM00283">
    <property type="entry name" value="MA"/>
    <property type="match status" value="1"/>
</dbReference>
<keyword evidence="5" id="KW-0675">Receptor</keyword>
<proteinExistence type="inferred from homology"/>
<evidence type="ECO:0000313" key="5">
    <source>
        <dbReference type="EMBL" id="GKT32093.1"/>
    </source>
</evidence>
<dbReference type="Proteomes" id="UP001057375">
    <property type="component" value="Unassembled WGS sequence"/>
</dbReference>
<sequence length="225" mass="24175">QAKGAEQGLAESLQLSEELDTMAKNIDMSIKASDTIMKMSGEGTVSMQTLSGKNIETVEMSEQVYEAVSSLNSKTNEIITVVDAISGISEQTNLLALNASIEAARAGEHGRGFAVVAEEVRKLAESTGESTENVRQIIDSVRRDIQAAQATIQSNKDVISSQSQAVEKSLQMFDTINNSVQEMVDMTRTLSESLDRVMKSRSAFIETIEGVSATSEETAASVDDV</sequence>
<organism evidence="5 6">
    <name type="scientific">Aduncisulcus paluster</name>
    <dbReference type="NCBI Taxonomy" id="2918883"/>
    <lineage>
        <taxon>Eukaryota</taxon>
        <taxon>Metamonada</taxon>
        <taxon>Carpediemonas-like organisms</taxon>
        <taxon>Aduncisulcus</taxon>
    </lineage>
</organism>
<protein>
    <submittedName>
        <fullName evidence="5">Chemotaxis methyl-accepting receptor like protein</fullName>
    </submittedName>
</protein>